<name>A0A2U1U6X8_9GAMM</name>
<protein>
    <submittedName>
        <fullName evidence="1">Acyltransferase</fullName>
    </submittedName>
</protein>
<dbReference type="Proteomes" id="UP000296159">
    <property type="component" value="Unassembled WGS sequence"/>
</dbReference>
<reference evidence="1 2" key="1">
    <citation type="submission" date="2018-04" db="EMBL/GenBank/DDBJ databases">
        <title>Brenneria corticis sp.nov.</title>
        <authorList>
            <person name="Li Y."/>
        </authorList>
    </citation>
    <scope>NUCLEOTIDE SEQUENCE [LARGE SCALE GENOMIC DNA]</scope>
    <source>
        <strain evidence="1 2">CFCC 11842</strain>
    </source>
</reference>
<keyword evidence="1" id="KW-0808">Transferase</keyword>
<dbReference type="GO" id="GO:0016746">
    <property type="term" value="F:acyltransferase activity"/>
    <property type="evidence" value="ECO:0007669"/>
    <property type="project" value="UniProtKB-KW"/>
</dbReference>
<gene>
    <name evidence="1" type="ORF">DDT56_07775</name>
</gene>
<accession>A0A2U1U6X8</accession>
<dbReference type="Gene3D" id="2.160.10.10">
    <property type="entry name" value="Hexapeptide repeat proteins"/>
    <property type="match status" value="1"/>
</dbReference>
<dbReference type="InterPro" id="IPR051159">
    <property type="entry name" value="Hexapeptide_acetyltransf"/>
</dbReference>
<keyword evidence="1" id="KW-0012">Acyltransferase</keyword>
<dbReference type="InterPro" id="IPR011004">
    <property type="entry name" value="Trimer_LpxA-like_sf"/>
</dbReference>
<dbReference type="EMBL" id="QDKH01000007">
    <property type="protein sequence ID" value="PWC17405.1"/>
    <property type="molecule type" value="Genomic_DNA"/>
</dbReference>
<evidence type="ECO:0000313" key="1">
    <source>
        <dbReference type="EMBL" id="PWC17405.1"/>
    </source>
</evidence>
<dbReference type="SUPFAM" id="SSF51161">
    <property type="entry name" value="Trimeric LpxA-like enzymes"/>
    <property type="match status" value="1"/>
</dbReference>
<comment type="caution">
    <text evidence="1">The sequence shown here is derived from an EMBL/GenBank/DDBJ whole genome shotgun (WGS) entry which is preliminary data.</text>
</comment>
<proteinExistence type="predicted"/>
<sequence length="165" mass="18269">MSFDDLAKNLWPFLLKYLPLESLARVLTPAITQFQLNQPRIWGNPARFINKNTINCCNILINTRCGTVTIEPDVLVGHNVSLLTGTHNYKKRGMSRIKNVPAESHRDIVVETGVWLASGVTVIGPARIGAHAVISANSLFFGNVESGWIYSGTPVVPIRKINFED</sequence>
<dbReference type="PANTHER" id="PTHR23416">
    <property type="entry name" value="SIALIC ACID SYNTHASE-RELATED"/>
    <property type="match status" value="1"/>
</dbReference>
<dbReference type="RefSeq" id="WP_136165882.1">
    <property type="nucleotide sequence ID" value="NZ_KZ819075.1"/>
</dbReference>
<organism evidence="1 2">
    <name type="scientific">Brenneria corticis</name>
    <dbReference type="NCBI Taxonomy" id="2173106"/>
    <lineage>
        <taxon>Bacteria</taxon>
        <taxon>Pseudomonadati</taxon>
        <taxon>Pseudomonadota</taxon>
        <taxon>Gammaproteobacteria</taxon>
        <taxon>Enterobacterales</taxon>
        <taxon>Pectobacteriaceae</taxon>
        <taxon>Brenneria</taxon>
    </lineage>
</organism>
<dbReference type="AlphaFoldDB" id="A0A2U1U6X8"/>
<evidence type="ECO:0000313" key="2">
    <source>
        <dbReference type="Proteomes" id="UP000296159"/>
    </source>
</evidence>
<keyword evidence="2" id="KW-1185">Reference proteome</keyword>